<proteinExistence type="predicted"/>
<geneLocation type="plasmid" evidence="1">
    <name>pSOG1</name>
</geneLocation>
<keyword evidence="1" id="KW-0614">Plasmid</keyword>
<protein>
    <submittedName>
        <fullName evidence="1">Uncharacterized protein</fullName>
    </submittedName>
</protein>
<dbReference type="RefSeq" id="WP_012386941.1">
    <property type="nucleotide sequence ID" value="NC_010597.1"/>
</dbReference>
<evidence type="ECO:0000313" key="1">
    <source>
        <dbReference type="EMBL" id="ABE99612.1"/>
    </source>
</evidence>
<dbReference type="EMBL" id="DQ335583">
    <property type="protein sequence ID" value="ABE99612.1"/>
    <property type="molecule type" value="Genomic_DNA"/>
</dbReference>
<dbReference type="AlphaFoldDB" id="Q0ZNV4"/>
<accession>Q0ZNV4</accession>
<organism evidence="1">
    <name type="scientific">Saccharolobus islandicus</name>
    <name type="common">Sulfolobus islandicus</name>
    <dbReference type="NCBI Taxonomy" id="43080"/>
    <lineage>
        <taxon>Archaea</taxon>
        <taxon>Thermoproteota</taxon>
        <taxon>Thermoprotei</taxon>
        <taxon>Sulfolobales</taxon>
        <taxon>Sulfolobaceae</taxon>
        <taxon>Saccharolobus</taxon>
    </lineage>
</organism>
<name>Q0ZNV4_SACIS</name>
<sequence>MIIIGAVAGFYLLNHKTTPSPVTSTSTTSTATSTTTTSIAPQNNNVIMLYEYNSTYYVFMIPYTNDSGPALPNITWWDVLHSQVVYYGGTYIRAEPVTIVINIKPDVYEGFNIDLTSYGVPIYKLVNGYAMVFAQPGGNYTFVKGEVYNATLVLIGGGAFFINIEYGGLI</sequence>
<reference evidence="1" key="1">
    <citation type="journal article" date="2006" name="Microbiology">
        <title>Two novel conjugative plasmids from a single strain of Sulfolobus.</title>
        <authorList>
            <person name="Erauso G."/>
            <person name="Stedman K.M."/>
            <person name="van de Werken H.J."/>
            <person name="Zillig W."/>
            <person name="van der Oost J."/>
        </authorList>
    </citation>
    <scope>NUCLEOTIDE SEQUENCE</scope>
    <source>
        <strain evidence="1">SOG2/4</strain>
        <plasmid evidence="1">pSOG1</plasmid>
    </source>
</reference>